<keyword evidence="15 16" id="KW-0472">Membrane</keyword>
<feature type="binding site" evidence="16">
    <location>
        <position position="521"/>
    </location>
    <ligand>
        <name>Mg(2+)</name>
        <dbReference type="ChEBI" id="CHEBI:18420"/>
    </ligand>
</feature>
<evidence type="ECO:0000256" key="2">
    <source>
        <dbReference type="ARBA" id="ARBA00022448"/>
    </source>
</evidence>
<evidence type="ECO:0000313" key="19">
    <source>
        <dbReference type="Proteomes" id="UP000466586"/>
    </source>
</evidence>
<dbReference type="RefSeq" id="WP_160843680.1">
    <property type="nucleotide sequence ID" value="NZ_WVHT01000002.1"/>
</dbReference>
<keyword evidence="7 16" id="KW-0479">Metal-binding</keyword>
<comment type="catalytic activity">
    <reaction evidence="16">
        <text>K(+)(out) + ATP + H2O = K(+)(in) + ADP + phosphate + H(+)</text>
        <dbReference type="Rhea" id="RHEA:16777"/>
        <dbReference type="ChEBI" id="CHEBI:15377"/>
        <dbReference type="ChEBI" id="CHEBI:15378"/>
        <dbReference type="ChEBI" id="CHEBI:29103"/>
        <dbReference type="ChEBI" id="CHEBI:30616"/>
        <dbReference type="ChEBI" id="CHEBI:43474"/>
        <dbReference type="ChEBI" id="CHEBI:456216"/>
        <dbReference type="EC" id="7.2.2.6"/>
    </reaction>
</comment>
<dbReference type="Gene3D" id="3.40.50.1000">
    <property type="entry name" value="HAD superfamily/HAD-like"/>
    <property type="match status" value="1"/>
</dbReference>
<keyword evidence="12 16" id="KW-1278">Translocase</keyword>
<dbReference type="PANTHER" id="PTHR43743:SF1">
    <property type="entry name" value="POTASSIUM-TRANSPORTING ATPASE ATP-BINDING SUBUNIT"/>
    <property type="match status" value="1"/>
</dbReference>
<dbReference type="InterPro" id="IPR001757">
    <property type="entry name" value="P_typ_ATPase"/>
</dbReference>
<reference evidence="18 19" key="1">
    <citation type="submission" date="2019-11" db="EMBL/GenBank/DDBJ databases">
        <title>Pedobacter sp. HMF7647 Genome sequencing and assembly.</title>
        <authorList>
            <person name="Kang H."/>
            <person name="Kim H."/>
            <person name="Joh K."/>
        </authorList>
    </citation>
    <scope>NUCLEOTIDE SEQUENCE [LARGE SCALE GENOMIC DNA]</scope>
    <source>
        <strain evidence="18 19">HMF7647</strain>
    </source>
</reference>
<feature type="domain" description="P-type ATPase A" evidence="17">
    <location>
        <begin position="104"/>
        <end position="205"/>
    </location>
</feature>
<keyword evidence="14 16" id="KW-0406">Ion transport</keyword>
<dbReference type="InterPro" id="IPR023214">
    <property type="entry name" value="HAD_sf"/>
</dbReference>
<protein>
    <recommendedName>
        <fullName evidence="16">Potassium-transporting ATPase ATP-binding subunit</fullName>
        <ecNumber evidence="16">7.2.2.6</ecNumber>
    </recommendedName>
    <alternativeName>
        <fullName evidence="16">ATP phosphohydrolase [potassium-transporting] B chain</fullName>
    </alternativeName>
    <alternativeName>
        <fullName evidence="16">Potassium-binding and translocating subunit B</fullName>
    </alternativeName>
    <alternativeName>
        <fullName evidence="16">Potassium-translocating ATPase B chain</fullName>
    </alternativeName>
</protein>
<dbReference type="AlphaFoldDB" id="A0A7K1Y7G8"/>
<keyword evidence="8 16" id="KW-0547">Nucleotide-binding</keyword>
<evidence type="ECO:0000256" key="6">
    <source>
        <dbReference type="ARBA" id="ARBA00022692"/>
    </source>
</evidence>
<dbReference type="GO" id="GO:0005886">
    <property type="term" value="C:plasma membrane"/>
    <property type="evidence" value="ECO:0007669"/>
    <property type="project" value="UniProtKB-SubCell"/>
</dbReference>
<feature type="transmembrane region" description="Helical" evidence="16">
    <location>
        <begin position="249"/>
        <end position="271"/>
    </location>
</feature>
<dbReference type="GO" id="GO:0008556">
    <property type="term" value="F:P-type potassium transmembrane transporter activity"/>
    <property type="evidence" value="ECO:0007669"/>
    <property type="project" value="UniProtKB-UniRule"/>
</dbReference>
<dbReference type="InterPro" id="IPR018303">
    <property type="entry name" value="ATPase_P-typ_P_site"/>
</dbReference>
<evidence type="ECO:0000256" key="3">
    <source>
        <dbReference type="ARBA" id="ARBA00022475"/>
    </source>
</evidence>
<keyword evidence="6 16" id="KW-0812">Transmembrane</keyword>
<dbReference type="SUPFAM" id="SSF81653">
    <property type="entry name" value="Calcium ATPase, transduction domain A"/>
    <property type="match status" value="1"/>
</dbReference>
<name>A0A7K1Y7G8_9SPHI</name>
<dbReference type="NCBIfam" id="TIGR01494">
    <property type="entry name" value="ATPase_P-type"/>
    <property type="match status" value="2"/>
</dbReference>
<feature type="binding site" evidence="16">
    <location>
        <position position="345"/>
    </location>
    <ligand>
        <name>ATP</name>
        <dbReference type="ChEBI" id="CHEBI:30616"/>
    </ligand>
</feature>
<comment type="subunit">
    <text evidence="16">The system is composed of three essential subunits: KdpA, KdpB and KdpC.</text>
</comment>
<keyword evidence="10 16" id="KW-0460">Magnesium</keyword>
<dbReference type="Gene3D" id="2.70.150.10">
    <property type="entry name" value="Calcium-transporting ATPase, cytoplasmic transduction domain A"/>
    <property type="match status" value="1"/>
</dbReference>
<evidence type="ECO:0000259" key="17">
    <source>
        <dbReference type="Pfam" id="PF00122"/>
    </source>
</evidence>
<dbReference type="InterPro" id="IPR036412">
    <property type="entry name" value="HAD-like_sf"/>
</dbReference>
<keyword evidence="19" id="KW-1185">Reference proteome</keyword>
<evidence type="ECO:0000256" key="16">
    <source>
        <dbReference type="HAMAP-Rule" id="MF_00285"/>
    </source>
</evidence>
<dbReference type="InterPro" id="IPR059000">
    <property type="entry name" value="ATPase_P-type_domA"/>
</dbReference>
<dbReference type="GO" id="GO:0016887">
    <property type="term" value="F:ATP hydrolysis activity"/>
    <property type="evidence" value="ECO:0007669"/>
    <property type="project" value="InterPro"/>
</dbReference>
<dbReference type="HAMAP" id="MF_00285">
    <property type="entry name" value="KdpB"/>
    <property type="match status" value="1"/>
</dbReference>
<sequence length="679" mass="72262">MKIQSNKLFEPALVNTALKQSFVKLDPRVMVKNPVMFTVEIGTFIMLFVTFYSAKQHDQGSFGYNFSIFLILLLTLLFANFAEAIAEARGKAQADSLRKTREETPAKVLLDNGNTETRSSALLKKGDVFICEAGDTIPTDGEIIEGIATIDESAITGESAPVIRESGGDKSSVTGGTKVLSDEIKVVVTTQPGESFLDKMIALVEGASRQKTPNEIALTILLASFTLVFIIVCVTLKPFADYAQTPITIAAFISLFVCLIPTTIGGLLSAIGIAGMDRALRANVITKSGKAVETAGDIDTLLLDKTGTITIGNRKATNFYPAQGISRDHFVKSSLLSSLSDETPEGKSIVELAQSILPSGEFTKPADGEMEFVKFTAETRSSGVNLKAGTQIRKGASDSIRAIAASAGNSFPDDIDTEVKKISSNGGTPLVVSENGKVLGVIELQDIIKPGIQERFERLRKMGVKTVMVTGDNPLTAKYIAEKAGVDDFIAEAKPEDKMNYIKEEQANGKLVAMMGDGTNDAPALAQADVGVAMNSGTQAAKEAGNMVDLDNDPTKLIEIVEIGKQLLITRGTLTTFSIANDVAKYFAIVPALFIASIPALQGLNIMRLTSPESAILSAVIFNAIIIPLLIPLALRGVAYKPIGASALLRRNLLVYGVGGVIAPFIGIKLIDMALGLFV</sequence>
<evidence type="ECO:0000256" key="1">
    <source>
        <dbReference type="ARBA" id="ARBA00004370"/>
    </source>
</evidence>
<dbReference type="InterPro" id="IPR044492">
    <property type="entry name" value="P_typ_ATPase_HD_dom"/>
</dbReference>
<feature type="transmembrane region" description="Helical" evidence="16">
    <location>
        <begin position="583"/>
        <end position="602"/>
    </location>
</feature>
<evidence type="ECO:0000256" key="11">
    <source>
        <dbReference type="ARBA" id="ARBA00022958"/>
    </source>
</evidence>
<comment type="function">
    <text evidence="16">Part of the high-affinity ATP-driven potassium transport (or Kdp) system, which catalyzes the hydrolysis of ATP coupled with the electrogenic transport of potassium into the cytoplasm. This subunit is responsible for energy coupling to the transport system and for the release of the potassium ions to the cytoplasm.</text>
</comment>
<dbReference type="PANTHER" id="PTHR43743">
    <property type="entry name" value="POTASSIUM-TRANSPORTING ATPASE ATP-BINDING SUBUNIT"/>
    <property type="match status" value="1"/>
</dbReference>
<dbReference type="Gene3D" id="3.40.1110.10">
    <property type="entry name" value="Calcium-transporting ATPase, cytoplasmic domain N"/>
    <property type="match status" value="1"/>
</dbReference>
<feature type="binding site" evidence="16">
    <location>
        <position position="517"/>
    </location>
    <ligand>
        <name>Mg(2+)</name>
        <dbReference type="ChEBI" id="CHEBI:18420"/>
    </ligand>
</feature>
<dbReference type="SFLD" id="SFLDS00003">
    <property type="entry name" value="Haloacid_Dehalogenase"/>
    <property type="match status" value="1"/>
</dbReference>
<keyword evidence="4 16" id="KW-0633">Potassium transport</keyword>
<keyword evidence="2 16" id="KW-0813">Transport</keyword>
<dbReference type="PRINTS" id="PR00120">
    <property type="entry name" value="HATPASE"/>
</dbReference>
<dbReference type="EMBL" id="WVHT01000002">
    <property type="protein sequence ID" value="MXV50513.1"/>
    <property type="molecule type" value="Genomic_DNA"/>
</dbReference>
<feature type="binding site" evidence="16">
    <location>
        <position position="394"/>
    </location>
    <ligand>
        <name>ATP</name>
        <dbReference type="ChEBI" id="CHEBI:30616"/>
    </ligand>
</feature>
<keyword evidence="11 16" id="KW-0630">Potassium</keyword>
<feature type="transmembrane region" description="Helical" evidence="16">
    <location>
        <begin position="653"/>
        <end position="678"/>
    </location>
</feature>
<evidence type="ECO:0000256" key="15">
    <source>
        <dbReference type="ARBA" id="ARBA00023136"/>
    </source>
</evidence>
<dbReference type="Pfam" id="PF00702">
    <property type="entry name" value="Hydrolase"/>
    <property type="match status" value="1"/>
</dbReference>
<dbReference type="Proteomes" id="UP000466586">
    <property type="component" value="Unassembled WGS sequence"/>
</dbReference>
<comment type="caution">
    <text evidence="18">The sequence shown here is derived from an EMBL/GenBank/DDBJ whole genome shotgun (WGS) entry which is preliminary data.</text>
</comment>
<evidence type="ECO:0000256" key="13">
    <source>
        <dbReference type="ARBA" id="ARBA00022989"/>
    </source>
</evidence>
<dbReference type="PROSITE" id="PS00154">
    <property type="entry name" value="ATPASE_E1_E2"/>
    <property type="match status" value="1"/>
</dbReference>
<dbReference type="SUPFAM" id="SSF56784">
    <property type="entry name" value="HAD-like"/>
    <property type="match status" value="1"/>
</dbReference>
<dbReference type="GO" id="GO:0005524">
    <property type="term" value="F:ATP binding"/>
    <property type="evidence" value="ECO:0007669"/>
    <property type="project" value="UniProtKB-UniRule"/>
</dbReference>
<dbReference type="EC" id="7.2.2.6" evidence="16"/>
<feature type="binding site" evidence="16">
    <location>
        <begin position="375"/>
        <end position="382"/>
    </location>
    <ligand>
        <name>ATP</name>
        <dbReference type="ChEBI" id="CHEBI:30616"/>
    </ligand>
</feature>
<dbReference type="PRINTS" id="PR00119">
    <property type="entry name" value="CATATPASE"/>
</dbReference>
<feature type="binding site" evidence="16">
    <location>
        <position position="341"/>
    </location>
    <ligand>
        <name>ATP</name>
        <dbReference type="ChEBI" id="CHEBI:30616"/>
    </ligand>
</feature>
<keyword evidence="5 16" id="KW-0597">Phosphoprotein</keyword>
<dbReference type="SFLD" id="SFLDG00002">
    <property type="entry name" value="C1.7:_P-type_atpase_like"/>
    <property type="match status" value="1"/>
</dbReference>
<evidence type="ECO:0000313" key="18">
    <source>
        <dbReference type="EMBL" id="MXV50513.1"/>
    </source>
</evidence>
<dbReference type="SUPFAM" id="SSF81665">
    <property type="entry name" value="Calcium ATPase, transmembrane domain M"/>
    <property type="match status" value="1"/>
</dbReference>
<feature type="active site" description="4-aspartylphosphate intermediate" evidence="16">
    <location>
        <position position="304"/>
    </location>
</feature>
<dbReference type="InterPro" id="IPR008250">
    <property type="entry name" value="ATPase_P-typ_transduc_dom_A_sf"/>
</dbReference>
<keyword evidence="3 16" id="KW-1003">Cell membrane</keyword>
<keyword evidence="9 16" id="KW-0067">ATP-binding</keyword>
<evidence type="ECO:0000256" key="5">
    <source>
        <dbReference type="ARBA" id="ARBA00022553"/>
    </source>
</evidence>
<organism evidence="18 19">
    <name type="scientific">Hufsiella arboris</name>
    <dbReference type="NCBI Taxonomy" id="2695275"/>
    <lineage>
        <taxon>Bacteria</taxon>
        <taxon>Pseudomonadati</taxon>
        <taxon>Bacteroidota</taxon>
        <taxon>Sphingobacteriia</taxon>
        <taxon>Sphingobacteriales</taxon>
        <taxon>Sphingobacteriaceae</taxon>
        <taxon>Hufsiella</taxon>
    </lineage>
</organism>
<feature type="transmembrane region" description="Helical" evidence="16">
    <location>
        <begin position="34"/>
        <end position="54"/>
    </location>
</feature>
<gene>
    <name evidence="16 18" type="primary">kdpB</name>
    <name evidence="18" type="ORF">GS399_05965</name>
</gene>
<dbReference type="FunFam" id="2.70.150.10:FF:000033">
    <property type="entry name" value="Potassium-transporting ATPase ATP-binding subunit"/>
    <property type="match status" value="1"/>
</dbReference>
<comment type="similarity">
    <text evidence="16">Belongs to the cation transport ATPase (P-type) (TC 3.A.3) family. Type IA subfamily.</text>
</comment>
<evidence type="ECO:0000256" key="8">
    <source>
        <dbReference type="ARBA" id="ARBA00022741"/>
    </source>
</evidence>
<feature type="transmembrane region" description="Helical" evidence="16">
    <location>
        <begin position="216"/>
        <end position="237"/>
    </location>
</feature>
<dbReference type="InterPro" id="IPR023299">
    <property type="entry name" value="ATPase_P-typ_cyto_dom_N"/>
</dbReference>
<dbReference type="PROSITE" id="PS01229">
    <property type="entry name" value="COF_2"/>
    <property type="match status" value="1"/>
</dbReference>
<evidence type="ECO:0000256" key="7">
    <source>
        <dbReference type="ARBA" id="ARBA00022723"/>
    </source>
</evidence>
<evidence type="ECO:0000256" key="14">
    <source>
        <dbReference type="ARBA" id="ARBA00023065"/>
    </source>
</evidence>
<proteinExistence type="inferred from homology"/>
<dbReference type="NCBIfam" id="TIGR01497">
    <property type="entry name" value="kdpB"/>
    <property type="match status" value="1"/>
</dbReference>
<dbReference type="GO" id="GO:0000287">
    <property type="term" value="F:magnesium ion binding"/>
    <property type="evidence" value="ECO:0007669"/>
    <property type="project" value="UniProtKB-UniRule"/>
</dbReference>
<feature type="transmembrane region" description="Helical" evidence="16">
    <location>
        <begin position="614"/>
        <end position="633"/>
    </location>
</feature>
<evidence type="ECO:0000256" key="9">
    <source>
        <dbReference type="ARBA" id="ARBA00022840"/>
    </source>
</evidence>
<dbReference type="InterPro" id="IPR023298">
    <property type="entry name" value="ATPase_P-typ_TM_dom_sf"/>
</dbReference>
<evidence type="ECO:0000256" key="10">
    <source>
        <dbReference type="ARBA" id="ARBA00022842"/>
    </source>
</evidence>
<dbReference type="Pfam" id="PF00122">
    <property type="entry name" value="E1-E2_ATPase"/>
    <property type="match status" value="1"/>
</dbReference>
<dbReference type="CDD" id="cd02078">
    <property type="entry name" value="P-type_ATPase_K"/>
    <property type="match status" value="1"/>
</dbReference>
<accession>A0A7K1Y7G8</accession>
<dbReference type="SFLD" id="SFLDF00027">
    <property type="entry name" value="p-type_atpase"/>
    <property type="match status" value="1"/>
</dbReference>
<evidence type="ECO:0000256" key="12">
    <source>
        <dbReference type="ARBA" id="ARBA00022967"/>
    </source>
</evidence>
<comment type="subcellular location">
    <subcellularLocation>
        <location evidence="16">Cell membrane</location>
        <topology evidence="16">Multi-pass membrane protein</topology>
    </subcellularLocation>
    <subcellularLocation>
        <location evidence="1">Membrane</location>
    </subcellularLocation>
</comment>
<dbReference type="InterPro" id="IPR006391">
    <property type="entry name" value="P-type_ATPase_bsu_IA"/>
</dbReference>
<feature type="transmembrane region" description="Helical" evidence="16">
    <location>
        <begin position="66"/>
        <end position="86"/>
    </location>
</feature>
<evidence type="ECO:0000256" key="4">
    <source>
        <dbReference type="ARBA" id="ARBA00022538"/>
    </source>
</evidence>
<keyword evidence="13 16" id="KW-1133">Transmembrane helix</keyword>